<evidence type="ECO:0000256" key="2">
    <source>
        <dbReference type="PROSITE-ProRule" id="PRU00332"/>
    </source>
</evidence>
<evidence type="ECO:0000313" key="5">
    <source>
        <dbReference type="EMBL" id="KAL0639864.1"/>
    </source>
</evidence>
<feature type="compositionally biased region" description="Polar residues" evidence="3">
    <location>
        <begin position="25"/>
        <end position="37"/>
    </location>
</feature>
<dbReference type="InterPro" id="IPR036388">
    <property type="entry name" value="WH-like_DNA-bd_sf"/>
</dbReference>
<feature type="compositionally biased region" description="Polar residues" evidence="3">
    <location>
        <begin position="590"/>
        <end position="622"/>
    </location>
</feature>
<evidence type="ECO:0000313" key="6">
    <source>
        <dbReference type="Proteomes" id="UP001447188"/>
    </source>
</evidence>
<feature type="compositionally biased region" description="Basic and acidic residues" evidence="3">
    <location>
        <begin position="501"/>
        <end position="513"/>
    </location>
</feature>
<dbReference type="SMART" id="SM00715">
    <property type="entry name" value="LA"/>
    <property type="match status" value="1"/>
</dbReference>
<evidence type="ECO:0000256" key="3">
    <source>
        <dbReference type="SAM" id="MobiDB-lite"/>
    </source>
</evidence>
<keyword evidence="6" id="KW-1185">Reference proteome</keyword>
<feature type="region of interest" description="Disordered" evidence="3">
    <location>
        <begin position="803"/>
        <end position="840"/>
    </location>
</feature>
<sequence>MTTTSASRPINSTETSFSYAAAASGKNSATPNKPQTNGSSKPSTPSSTGPSPAQRPASSASSTAAPNMNGSTAPTTRTSTPQFLTTTVADSHSKTNGETNSTAISPAVSSSSIGPASTTTLLKEDDLVASISSMSEDKTAAWEKQSQASSREDKKSSSAGSRTPEVSKDITLVPAPLPPVNPWNVRRDISAKKSSATANVPTTPTKRPASPSNATVKDNVDKLVEVKQAEKKKKPIGENLDISEKETPKEGSSGVGKDILVREPRDRKKSTDAGRINGYAGKDDAGVPRKSARKTQQPEREPAAPVLPPPVTDVESWPTPEIAQDEVEKSKREKDEKDKTASSGVRPGQKWVPVPITTPYVPPILSKPGRGGRSIRGGREGSSRGGATGIIPSSSSPNGEKYTGGAFGSGSGSGSGSGVGAENDRSRQGSGSGPSRGAHQGSKNGKSTASTGGAMQRRESKGSLPIPPQEKRAEPISSEAGAAAPESVQSTKTSSTGTQTHTEKLRRGSRTDESVVVPQGDVRQFSENQDRSPHNGNGQGYHPRERGSYQAPNSNRPDHHGVGDNSSTHGPRERGFEGGRGRGGHRGRGNYNSQFTNSHNPGHHTNQNYTSTPHHFNSHTTNGQYPPQSSGSSQRVFRSSRSHPGHSNQGYNRYPNPNMPPPPTFMPAYPVPFDAYMVAPNGMGVHVEGASIVEIITQINYYFSVDNLCKDMFLRKNMDSDGFVRLSVIAKFNRMKTLTQDLNLLGQACMQSQDVQLATGIDDLYIRKAIGWETWVLNETERDSAARCGMSDWNMDLRQRSHQSSMPVPQPEMSGSAIPFMPDSSRGRSQSGIAPGAPAFVPSGAGTTPLSANVPEFSPSAVSFVNEAIEDLSVPKDEFPDCDIGRLVVVCKRSGGGESNNTSPLASPSKPRSNGVLTNGTSSGPSSPNKLSFGHRSSDIGWLLTGESENNEHSHLYIHKLYQVVLIQGLAQRDASGSSGSGDMVTLYKFWTHFLLDKFNGKIYGELKTWALADADISVRFGLEYLFRFYEDLLKEREQIHDNLIQDFVSLTKKDARNGNEFGVEKLASVLGSSRLSVQNKQKIEALLDSEIRKVLENGVEKKGGQPVESYSA</sequence>
<feature type="compositionally biased region" description="Basic and acidic residues" evidence="3">
    <location>
        <begin position="218"/>
        <end position="229"/>
    </location>
</feature>
<gene>
    <name evidence="5" type="ORF">Q9L58_000955</name>
</gene>
<feature type="region of interest" description="Disordered" evidence="3">
    <location>
        <begin position="895"/>
        <end position="932"/>
    </location>
</feature>
<dbReference type="SUPFAM" id="SSF46785">
    <property type="entry name" value="Winged helix' DNA-binding domain"/>
    <property type="match status" value="1"/>
</dbReference>
<feature type="compositionally biased region" description="Basic and acidic residues" evidence="3">
    <location>
        <begin position="326"/>
        <end position="340"/>
    </location>
</feature>
<dbReference type="Gene3D" id="1.10.10.10">
    <property type="entry name" value="Winged helix-like DNA-binding domain superfamily/Winged helix DNA-binding domain"/>
    <property type="match status" value="1"/>
</dbReference>
<dbReference type="CDD" id="cd07323">
    <property type="entry name" value="LAM"/>
    <property type="match status" value="1"/>
</dbReference>
<feature type="compositionally biased region" description="Polar residues" evidence="3">
    <location>
        <begin position="441"/>
        <end position="453"/>
    </location>
</feature>
<dbReference type="InterPro" id="IPR006630">
    <property type="entry name" value="La_HTH"/>
</dbReference>
<feature type="compositionally biased region" description="Polar residues" evidence="3">
    <location>
        <begin position="899"/>
        <end position="930"/>
    </location>
</feature>
<dbReference type="Pfam" id="PF21071">
    <property type="entry name" value="LARP1_HEAT"/>
    <property type="match status" value="1"/>
</dbReference>
<feature type="compositionally biased region" description="Polar residues" evidence="3">
    <location>
        <begin position="1"/>
        <end position="18"/>
    </location>
</feature>
<proteinExistence type="predicted"/>
<feature type="compositionally biased region" description="Low complexity" evidence="3">
    <location>
        <begin position="38"/>
        <end position="66"/>
    </location>
</feature>
<feature type="compositionally biased region" description="Basic and acidic residues" evidence="3">
    <location>
        <begin position="570"/>
        <end position="580"/>
    </location>
</feature>
<feature type="compositionally biased region" description="Low complexity" evidence="3">
    <location>
        <begin position="623"/>
        <end position="637"/>
    </location>
</feature>
<feature type="domain" description="HTH La-type RNA-binding" evidence="4">
    <location>
        <begin position="685"/>
        <end position="774"/>
    </location>
</feature>
<name>A0ABR3GVE2_9PEZI</name>
<organism evidence="5 6">
    <name type="scientific">Discina gigas</name>
    <dbReference type="NCBI Taxonomy" id="1032678"/>
    <lineage>
        <taxon>Eukaryota</taxon>
        <taxon>Fungi</taxon>
        <taxon>Dikarya</taxon>
        <taxon>Ascomycota</taxon>
        <taxon>Pezizomycotina</taxon>
        <taxon>Pezizomycetes</taxon>
        <taxon>Pezizales</taxon>
        <taxon>Discinaceae</taxon>
        <taxon>Discina</taxon>
    </lineage>
</organism>
<feature type="compositionally biased region" description="Basic and acidic residues" evidence="3">
    <location>
        <begin position="259"/>
        <end position="272"/>
    </location>
</feature>
<dbReference type="Proteomes" id="UP001447188">
    <property type="component" value="Unassembled WGS sequence"/>
</dbReference>
<evidence type="ECO:0000256" key="1">
    <source>
        <dbReference type="ARBA" id="ARBA00022884"/>
    </source>
</evidence>
<feature type="compositionally biased region" description="Low complexity" evidence="3">
    <location>
        <begin position="101"/>
        <end position="120"/>
    </location>
</feature>
<feature type="region of interest" description="Disordered" evidence="3">
    <location>
        <begin position="1"/>
        <end position="659"/>
    </location>
</feature>
<feature type="compositionally biased region" description="Polar residues" evidence="3">
    <location>
        <begin position="192"/>
        <end position="216"/>
    </location>
</feature>
<keyword evidence="1 2" id="KW-0694">RNA-binding</keyword>
<protein>
    <recommendedName>
        <fullName evidence="4">HTH La-type RNA-binding domain-containing protein</fullName>
    </recommendedName>
</protein>
<feature type="compositionally biased region" description="Gly residues" evidence="3">
    <location>
        <begin position="405"/>
        <end position="419"/>
    </location>
</feature>
<evidence type="ECO:0000259" key="4">
    <source>
        <dbReference type="PROSITE" id="PS50961"/>
    </source>
</evidence>
<feature type="compositionally biased region" description="Low complexity" evidence="3">
    <location>
        <begin position="487"/>
        <end position="500"/>
    </location>
</feature>
<dbReference type="InterPro" id="IPR036390">
    <property type="entry name" value="WH_DNA-bd_sf"/>
</dbReference>
<dbReference type="Pfam" id="PF05383">
    <property type="entry name" value="La"/>
    <property type="match status" value="1"/>
</dbReference>
<comment type="caution">
    <text evidence="5">The sequence shown here is derived from an EMBL/GenBank/DDBJ whole genome shotgun (WGS) entry which is preliminary data.</text>
</comment>
<feature type="compositionally biased region" description="Polar residues" evidence="3">
    <location>
        <begin position="68"/>
        <end position="100"/>
    </location>
</feature>
<reference evidence="5 6" key="1">
    <citation type="submission" date="2024-02" db="EMBL/GenBank/DDBJ databases">
        <title>Discinaceae phylogenomics.</title>
        <authorList>
            <person name="Dirks A.C."/>
            <person name="James T.Y."/>
        </authorList>
    </citation>
    <scope>NUCLEOTIDE SEQUENCE [LARGE SCALE GENOMIC DNA]</scope>
    <source>
        <strain evidence="5 6">ACD0624</strain>
    </source>
</reference>
<dbReference type="InterPro" id="IPR006607">
    <property type="entry name" value="DM15"/>
</dbReference>
<dbReference type="EMBL" id="JBBBZM010000007">
    <property type="protein sequence ID" value="KAL0639864.1"/>
    <property type="molecule type" value="Genomic_DNA"/>
</dbReference>
<accession>A0ABR3GVE2</accession>
<dbReference type="PROSITE" id="PS50961">
    <property type="entry name" value="HTH_LA"/>
    <property type="match status" value="1"/>
</dbReference>